<keyword evidence="4" id="KW-0862">Zinc</keyword>
<keyword evidence="8" id="KW-1185">Reference proteome</keyword>
<feature type="domain" description="Extradiol ring-cleavage dioxygenase class III enzyme subunit B" evidence="6">
    <location>
        <begin position="22"/>
        <end position="275"/>
    </location>
</feature>
<dbReference type="CDD" id="cd07363">
    <property type="entry name" value="45_DOPA_Dioxygenase"/>
    <property type="match status" value="1"/>
</dbReference>
<dbReference type="PANTHER" id="PTHR30096:SF0">
    <property type="entry name" value="4,5-DOPA DIOXYGENASE EXTRADIOL-LIKE PROTEIN"/>
    <property type="match status" value="1"/>
</dbReference>
<evidence type="ECO:0000256" key="2">
    <source>
        <dbReference type="ARBA" id="ARBA00007581"/>
    </source>
</evidence>
<accession>A0A839ILB1</accession>
<evidence type="ECO:0000313" key="8">
    <source>
        <dbReference type="Proteomes" id="UP000565262"/>
    </source>
</evidence>
<dbReference type="GO" id="GO:0008270">
    <property type="term" value="F:zinc ion binding"/>
    <property type="evidence" value="ECO:0007669"/>
    <property type="project" value="InterPro"/>
</dbReference>
<dbReference type="GO" id="GO:0016702">
    <property type="term" value="F:oxidoreductase activity, acting on single donors with incorporation of molecular oxygen, incorporation of two atoms of oxygen"/>
    <property type="evidence" value="ECO:0007669"/>
    <property type="project" value="UniProtKB-ARBA"/>
</dbReference>
<keyword evidence="5" id="KW-0560">Oxidoreductase</keyword>
<dbReference type="Gene3D" id="3.40.830.10">
    <property type="entry name" value="LigB-like"/>
    <property type="match status" value="1"/>
</dbReference>
<evidence type="ECO:0000256" key="5">
    <source>
        <dbReference type="ARBA" id="ARBA00023002"/>
    </source>
</evidence>
<proteinExistence type="inferred from homology"/>
<dbReference type="RefSeq" id="WP_182807782.1">
    <property type="nucleotide sequence ID" value="NZ_JACJFM010000004.1"/>
</dbReference>
<organism evidence="7 8">
    <name type="scientific">Oceanospirillum sediminis</name>
    <dbReference type="NCBI Taxonomy" id="2760088"/>
    <lineage>
        <taxon>Bacteria</taxon>
        <taxon>Pseudomonadati</taxon>
        <taxon>Pseudomonadota</taxon>
        <taxon>Gammaproteobacteria</taxon>
        <taxon>Oceanospirillales</taxon>
        <taxon>Oceanospirillaceae</taxon>
        <taxon>Oceanospirillum</taxon>
    </lineage>
</organism>
<dbReference type="InterPro" id="IPR014436">
    <property type="entry name" value="Extradiol_dOase_DODA"/>
</dbReference>
<evidence type="ECO:0000256" key="4">
    <source>
        <dbReference type="ARBA" id="ARBA00022833"/>
    </source>
</evidence>
<comment type="cofactor">
    <cofactor evidence="1">
        <name>Zn(2+)</name>
        <dbReference type="ChEBI" id="CHEBI:29105"/>
    </cofactor>
</comment>
<dbReference type="EMBL" id="JACJFM010000004">
    <property type="protein sequence ID" value="MBB1486005.1"/>
    <property type="molecule type" value="Genomic_DNA"/>
</dbReference>
<sequence>MPHSPLSSESSQPGNYRQPSLFISHGSPDLILAQTEASVFLRNLNHRLTGYTCQPDAILVISAHWETPSPVVAITAAEHPATIHDFYGFPDELYRIHYPAPGAPDLARSIQQHLITENIDARLHPSRGLDHGVWSPLAMIWPDADIPVIQISLPRNMPEQIYWQLGLALRPFRCKNCLIIGSGSATHNLSSLRLAHSRHQQPDPSATEFIHWLHQAVIQEDKAALLDYKNAPYGQWHHPTPEHFLPLLVAAGAGQGSEGQVLHDSYDYGFLSMASYIWQ</sequence>
<keyword evidence="3" id="KW-0479">Metal-binding</keyword>
<dbReference type="SUPFAM" id="SSF53213">
    <property type="entry name" value="LigB-like"/>
    <property type="match status" value="1"/>
</dbReference>
<evidence type="ECO:0000259" key="6">
    <source>
        <dbReference type="Pfam" id="PF02900"/>
    </source>
</evidence>
<comment type="caution">
    <text evidence="7">The sequence shown here is derived from an EMBL/GenBank/DDBJ whole genome shotgun (WGS) entry which is preliminary data.</text>
</comment>
<evidence type="ECO:0000256" key="1">
    <source>
        <dbReference type="ARBA" id="ARBA00001947"/>
    </source>
</evidence>
<evidence type="ECO:0000313" key="7">
    <source>
        <dbReference type="EMBL" id="MBB1486005.1"/>
    </source>
</evidence>
<reference evidence="7 8" key="1">
    <citation type="submission" date="2020-08" db="EMBL/GenBank/DDBJ databases">
        <title>Oceanospirillum sp. nov. isolated from marine sediment.</title>
        <authorList>
            <person name="Ji X."/>
        </authorList>
    </citation>
    <scope>NUCLEOTIDE SEQUENCE [LARGE SCALE GENOMIC DNA]</scope>
    <source>
        <strain evidence="7 8">D5</strain>
    </source>
</reference>
<gene>
    <name evidence="7" type="ORF">H4O21_05215</name>
</gene>
<dbReference type="PIRSF" id="PIRSF006157">
    <property type="entry name" value="Doxgns_DODA"/>
    <property type="match status" value="1"/>
</dbReference>
<name>A0A839ILB1_9GAMM</name>
<dbReference type="AlphaFoldDB" id="A0A839ILB1"/>
<dbReference type="Proteomes" id="UP000565262">
    <property type="component" value="Unassembled WGS sequence"/>
</dbReference>
<dbReference type="InterPro" id="IPR004183">
    <property type="entry name" value="Xdiol_dOase_suB"/>
</dbReference>
<keyword evidence="7" id="KW-0223">Dioxygenase</keyword>
<dbReference type="PANTHER" id="PTHR30096">
    <property type="entry name" value="4,5-DOPA DIOXYGENASE EXTRADIOL-LIKE PROTEIN"/>
    <property type="match status" value="1"/>
</dbReference>
<comment type="similarity">
    <text evidence="2">Belongs to the DODA-type extradiol aromatic ring-opening dioxygenase family.</text>
</comment>
<protein>
    <submittedName>
        <fullName evidence="7">Dioxygenase</fullName>
    </submittedName>
</protein>
<dbReference type="GO" id="GO:0008198">
    <property type="term" value="F:ferrous iron binding"/>
    <property type="evidence" value="ECO:0007669"/>
    <property type="project" value="InterPro"/>
</dbReference>
<dbReference type="Pfam" id="PF02900">
    <property type="entry name" value="LigB"/>
    <property type="match status" value="1"/>
</dbReference>
<evidence type="ECO:0000256" key="3">
    <source>
        <dbReference type="ARBA" id="ARBA00022723"/>
    </source>
</evidence>